<dbReference type="OrthoDB" id="6359943at2759"/>
<evidence type="ECO:0000259" key="3">
    <source>
        <dbReference type="Pfam" id="PF07707"/>
    </source>
</evidence>
<protein>
    <submittedName>
        <fullName evidence="4">Germ cell-less protein-like 1</fullName>
    </submittedName>
</protein>
<keyword evidence="1" id="KW-0217">Developmental protein</keyword>
<evidence type="ECO:0000313" key="5">
    <source>
        <dbReference type="Proteomes" id="UP000887116"/>
    </source>
</evidence>
<accession>A0A8X6IA96</accession>
<evidence type="ECO:0000259" key="2">
    <source>
        <dbReference type="Pfam" id="PF00651"/>
    </source>
</evidence>
<organism evidence="4 5">
    <name type="scientific">Trichonephila clavata</name>
    <name type="common">Joro spider</name>
    <name type="synonym">Nephila clavata</name>
    <dbReference type="NCBI Taxonomy" id="2740835"/>
    <lineage>
        <taxon>Eukaryota</taxon>
        <taxon>Metazoa</taxon>
        <taxon>Ecdysozoa</taxon>
        <taxon>Arthropoda</taxon>
        <taxon>Chelicerata</taxon>
        <taxon>Arachnida</taxon>
        <taxon>Araneae</taxon>
        <taxon>Araneomorphae</taxon>
        <taxon>Entelegynae</taxon>
        <taxon>Araneoidea</taxon>
        <taxon>Nephilidae</taxon>
        <taxon>Trichonephila</taxon>
    </lineage>
</organism>
<gene>
    <name evidence="4" type="primary">GMCL1</name>
    <name evidence="4" type="ORF">TNCT_147871</name>
</gene>
<dbReference type="PANTHER" id="PTHR23231">
    <property type="entry name" value="GERM CELL-LESS PROTEIN"/>
    <property type="match status" value="1"/>
</dbReference>
<dbReference type="InterPro" id="IPR000210">
    <property type="entry name" value="BTB/POZ_dom"/>
</dbReference>
<dbReference type="InterPro" id="IPR011705">
    <property type="entry name" value="BACK"/>
</dbReference>
<feature type="domain" description="BTB" evidence="2">
    <location>
        <begin position="1"/>
        <end position="78"/>
    </location>
</feature>
<dbReference type="GO" id="GO:0007281">
    <property type="term" value="P:germ cell development"/>
    <property type="evidence" value="ECO:0007669"/>
    <property type="project" value="InterPro"/>
</dbReference>
<dbReference type="Gene3D" id="1.25.40.420">
    <property type="match status" value="1"/>
</dbReference>
<keyword evidence="5" id="KW-1185">Reference proteome</keyword>
<dbReference type="EMBL" id="BMAO01025183">
    <property type="protein sequence ID" value="GFR01035.1"/>
    <property type="molecule type" value="Genomic_DNA"/>
</dbReference>
<dbReference type="InterPro" id="IPR011333">
    <property type="entry name" value="SKP1/BTB/POZ_sf"/>
</dbReference>
<name>A0A8X6IA96_TRICU</name>
<dbReference type="Pfam" id="PF07707">
    <property type="entry name" value="BACK"/>
    <property type="match status" value="1"/>
</dbReference>
<dbReference type="SUPFAM" id="SSF54695">
    <property type="entry name" value="POZ domain"/>
    <property type="match status" value="1"/>
</dbReference>
<dbReference type="Proteomes" id="UP000887116">
    <property type="component" value="Unassembled WGS sequence"/>
</dbReference>
<evidence type="ECO:0000256" key="1">
    <source>
        <dbReference type="ARBA" id="ARBA00022473"/>
    </source>
</evidence>
<sequence>SPYFNSMFNGLWIETTQREINIGIEDENITTEALHKVFGSLYQDEIQILPLEAVSILASATLLQLDDLILQSIEVMKESINIDTVLLYYEAAELYGLADIKNNALDWLYKNMDSISKSAVHLQQISCDLMAELISSHKLVVVQTEYTLYSLLRSWVFLKENFIYRNADSFLDAADLYFKSTKAAHHFYNIIPIEWFMPIFKMQWYRMLRVDQGADKGPKQVSEEDFNRDCLRCGRVLQADVQHSWRWTGFNFGFDIVITYKDGCFKLRRFQTSDTDSPGFQTNAQIIALRAKKRHLMYRICVYSLDKNGRTIAKGETDIKTVTLNENEQITVLSFPSALPFPLIMSANFLLTTPLRSSDECMPSVRGTSEHYA</sequence>
<dbReference type="InterPro" id="IPR043380">
    <property type="entry name" value="Gcl-like"/>
</dbReference>
<dbReference type="Pfam" id="PF00651">
    <property type="entry name" value="BTB"/>
    <property type="match status" value="1"/>
</dbReference>
<comment type="caution">
    <text evidence="4">The sequence shown here is derived from an EMBL/GenBank/DDBJ whole genome shotgun (WGS) entry which is preliminary data.</text>
</comment>
<feature type="domain" description="BACK" evidence="3">
    <location>
        <begin position="86"/>
        <end position="157"/>
    </location>
</feature>
<evidence type="ECO:0000313" key="4">
    <source>
        <dbReference type="EMBL" id="GFR01035.1"/>
    </source>
</evidence>
<feature type="non-terminal residue" evidence="4">
    <location>
        <position position="1"/>
    </location>
</feature>
<dbReference type="PANTHER" id="PTHR23231:SF17">
    <property type="entry name" value="BTB DOMAIN-CONTAINING PROTEIN"/>
    <property type="match status" value="1"/>
</dbReference>
<reference evidence="4" key="1">
    <citation type="submission" date="2020-07" db="EMBL/GenBank/DDBJ databases">
        <title>Multicomponent nature underlies the extraordinary mechanical properties of spider dragline silk.</title>
        <authorList>
            <person name="Kono N."/>
            <person name="Nakamura H."/>
            <person name="Mori M."/>
            <person name="Yoshida Y."/>
            <person name="Ohtoshi R."/>
            <person name="Malay A.D."/>
            <person name="Moran D.A.P."/>
            <person name="Tomita M."/>
            <person name="Numata K."/>
            <person name="Arakawa K."/>
        </authorList>
    </citation>
    <scope>NUCLEOTIDE SEQUENCE</scope>
</reference>
<proteinExistence type="predicted"/>
<dbReference type="Gene3D" id="3.30.710.10">
    <property type="entry name" value="Potassium Channel Kv1.1, Chain A"/>
    <property type="match status" value="1"/>
</dbReference>
<dbReference type="AlphaFoldDB" id="A0A8X6IA96"/>